<dbReference type="InterPro" id="IPR011701">
    <property type="entry name" value="MFS"/>
</dbReference>
<comment type="similarity">
    <text evidence="2">Belongs to the major facilitator superfamily. Bcr/CmlA family.</text>
</comment>
<proteinExistence type="inferred from homology"/>
<dbReference type="NCBIfam" id="TIGR00710">
    <property type="entry name" value="efflux_Bcr_CflA"/>
    <property type="match status" value="1"/>
</dbReference>
<evidence type="ECO:0000256" key="2">
    <source>
        <dbReference type="ARBA" id="ARBA00006236"/>
    </source>
</evidence>
<feature type="transmembrane region" description="Helical" evidence="8">
    <location>
        <begin position="94"/>
        <end position="113"/>
    </location>
</feature>
<evidence type="ECO:0000313" key="10">
    <source>
        <dbReference type="EMBL" id="GAA2237848.1"/>
    </source>
</evidence>
<feature type="transmembrane region" description="Helical" evidence="8">
    <location>
        <begin position="314"/>
        <end position="332"/>
    </location>
</feature>
<accession>A0ABN3DPS9</accession>
<keyword evidence="7 8" id="KW-0472">Membrane</keyword>
<keyword evidence="5 8" id="KW-0812">Transmembrane</keyword>
<feature type="transmembrane region" description="Helical" evidence="8">
    <location>
        <begin position="284"/>
        <end position="302"/>
    </location>
</feature>
<sequence>MPGSAAEPEDAAGAGGAGAGGARLPAIFFVTLGFIQALWPLTMDLYLPSFPQIESDLATGPALVQATLTGAFVGMAAGQLVAGPLSDRVGRIRPLVVALVVYVAATLGCAVVPTIELLVALRVLQGVGAAATSVVILAVVRDRAEGAVMVRLLARLQLVNGVFVVASPAIGAQLLQLTDWRGLFWVLVAYGAVLLAAAIGVLARHETNPPERRAALRVGMRGVGMRGAGMRGAGVLADYRVLLRDARYRAALGAGALQWAAMMSYMASSAFLFQGVFGLDATQYALVFGGHGALMIAGAQLSARLATRFDVPRLARSGSVALFGVAIVLLLGQTALPEWGLPGFLIPLFAFTTLFGVISPTLQSTALQDHGGRAGAAASLIGATNMVAGAVAAPLVGLFGVGTTVPAVTVMAVCSGGSALVLLIGFRRR</sequence>
<comment type="subcellular location">
    <subcellularLocation>
        <location evidence="1">Cell membrane</location>
        <topology evidence="1">Multi-pass membrane protein</topology>
    </subcellularLocation>
</comment>
<evidence type="ECO:0000256" key="8">
    <source>
        <dbReference type="SAM" id="Phobius"/>
    </source>
</evidence>
<dbReference type="Pfam" id="PF07690">
    <property type="entry name" value="MFS_1"/>
    <property type="match status" value="1"/>
</dbReference>
<dbReference type="InterPro" id="IPR036259">
    <property type="entry name" value="MFS_trans_sf"/>
</dbReference>
<name>A0ABN3DPS9_9MICO</name>
<feature type="transmembrane region" description="Helical" evidence="8">
    <location>
        <begin position="182"/>
        <end position="203"/>
    </location>
</feature>
<dbReference type="CDD" id="cd17320">
    <property type="entry name" value="MFS_MdfA_MDR_like"/>
    <property type="match status" value="1"/>
</dbReference>
<gene>
    <name evidence="10" type="ORF">GCM10009851_23660</name>
</gene>
<evidence type="ECO:0000313" key="11">
    <source>
        <dbReference type="Proteomes" id="UP001500929"/>
    </source>
</evidence>
<evidence type="ECO:0000256" key="7">
    <source>
        <dbReference type="ARBA" id="ARBA00023136"/>
    </source>
</evidence>
<dbReference type="InterPro" id="IPR020846">
    <property type="entry name" value="MFS_dom"/>
</dbReference>
<evidence type="ECO:0000259" key="9">
    <source>
        <dbReference type="PROSITE" id="PS50850"/>
    </source>
</evidence>
<dbReference type="RefSeq" id="WP_259479830.1">
    <property type="nucleotide sequence ID" value="NZ_BAAAQY010000006.1"/>
</dbReference>
<keyword evidence="3" id="KW-0813">Transport</keyword>
<keyword evidence="11" id="KW-1185">Reference proteome</keyword>
<dbReference type="SUPFAM" id="SSF103473">
    <property type="entry name" value="MFS general substrate transporter"/>
    <property type="match status" value="1"/>
</dbReference>
<dbReference type="PANTHER" id="PTHR23502:SF132">
    <property type="entry name" value="POLYAMINE TRANSPORTER 2-RELATED"/>
    <property type="match status" value="1"/>
</dbReference>
<reference evidence="10 11" key="1">
    <citation type="journal article" date="2019" name="Int. J. Syst. Evol. Microbiol.">
        <title>The Global Catalogue of Microorganisms (GCM) 10K type strain sequencing project: providing services to taxonomists for standard genome sequencing and annotation.</title>
        <authorList>
            <consortium name="The Broad Institute Genomics Platform"/>
            <consortium name="The Broad Institute Genome Sequencing Center for Infectious Disease"/>
            <person name="Wu L."/>
            <person name="Ma J."/>
        </authorList>
    </citation>
    <scope>NUCLEOTIDE SEQUENCE [LARGE SCALE GENOMIC DNA]</scope>
    <source>
        <strain evidence="10 11">JCM 16117</strain>
    </source>
</reference>
<dbReference type="EMBL" id="BAAAQY010000006">
    <property type="protein sequence ID" value="GAA2237848.1"/>
    <property type="molecule type" value="Genomic_DNA"/>
</dbReference>
<feature type="transmembrane region" description="Helical" evidence="8">
    <location>
        <begin position="374"/>
        <end position="399"/>
    </location>
</feature>
<evidence type="ECO:0000256" key="1">
    <source>
        <dbReference type="ARBA" id="ARBA00004651"/>
    </source>
</evidence>
<evidence type="ECO:0000256" key="6">
    <source>
        <dbReference type="ARBA" id="ARBA00022989"/>
    </source>
</evidence>
<keyword evidence="6 8" id="KW-1133">Transmembrane helix</keyword>
<comment type="caution">
    <text evidence="10">The sequence shown here is derived from an EMBL/GenBank/DDBJ whole genome shotgun (WGS) entry which is preliminary data.</text>
</comment>
<feature type="transmembrane region" description="Helical" evidence="8">
    <location>
        <begin position="344"/>
        <end position="362"/>
    </location>
</feature>
<evidence type="ECO:0000256" key="3">
    <source>
        <dbReference type="ARBA" id="ARBA00022448"/>
    </source>
</evidence>
<feature type="transmembrane region" description="Helical" evidence="8">
    <location>
        <begin position="62"/>
        <end position="82"/>
    </location>
</feature>
<dbReference type="PANTHER" id="PTHR23502">
    <property type="entry name" value="MAJOR FACILITATOR SUPERFAMILY"/>
    <property type="match status" value="1"/>
</dbReference>
<feature type="transmembrane region" description="Helical" evidence="8">
    <location>
        <begin position="24"/>
        <end position="42"/>
    </location>
</feature>
<feature type="transmembrane region" description="Helical" evidence="8">
    <location>
        <begin position="152"/>
        <end position="170"/>
    </location>
</feature>
<evidence type="ECO:0000256" key="4">
    <source>
        <dbReference type="ARBA" id="ARBA00022475"/>
    </source>
</evidence>
<feature type="domain" description="Major facilitator superfamily (MFS) profile" evidence="9">
    <location>
        <begin position="26"/>
        <end position="429"/>
    </location>
</feature>
<dbReference type="Gene3D" id="1.20.1720.10">
    <property type="entry name" value="Multidrug resistance protein D"/>
    <property type="match status" value="1"/>
</dbReference>
<keyword evidence="4" id="KW-1003">Cell membrane</keyword>
<feature type="transmembrane region" description="Helical" evidence="8">
    <location>
        <begin position="405"/>
        <end position="426"/>
    </location>
</feature>
<dbReference type="PROSITE" id="PS50850">
    <property type="entry name" value="MFS"/>
    <property type="match status" value="1"/>
</dbReference>
<evidence type="ECO:0000256" key="5">
    <source>
        <dbReference type="ARBA" id="ARBA00022692"/>
    </source>
</evidence>
<organism evidence="10 11">
    <name type="scientific">Herbiconiux moechotypicola</name>
    <dbReference type="NCBI Taxonomy" id="637393"/>
    <lineage>
        <taxon>Bacteria</taxon>
        <taxon>Bacillati</taxon>
        <taxon>Actinomycetota</taxon>
        <taxon>Actinomycetes</taxon>
        <taxon>Micrococcales</taxon>
        <taxon>Microbacteriaceae</taxon>
        <taxon>Herbiconiux</taxon>
    </lineage>
</organism>
<protein>
    <submittedName>
        <fullName evidence="10">Multidrug effflux MFS transporter</fullName>
    </submittedName>
</protein>
<dbReference type="Proteomes" id="UP001500929">
    <property type="component" value="Unassembled WGS sequence"/>
</dbReference>
<feature type="transmembrane region" description="Helical" evidence="8">
    <location>
        <begin position="250"/>
        <end position="272"/>
    </location>
</feature>
<feature type="transmembrane region" description="Helical" evidence="8">
    <location>
        <begin position="119"/>
        <end position="140"/>
    </location>
</feature>
<dbReference type="InterPro" id="IPR004812">
    <property type="entry name" value="Efflux_drug-R_Bcr/CmlA"/>
</dbReference>